<evidence type="ECO:0000256" key="1">
    <source>
        <dbReference type="ARBA" id="ARBA00013038"/>
    </source>
</evidence>
<feature type="transmembrane region" description="Helical" evidence="7">
    <location>
        <begin position="400"/>
        <end position="418"/>
    </location>
</feature>
<name>A0A4U5PCQ5_STECR</name>
<evidence type="ECO:0000256" key="7">
    <source>
        <dbReference type="SAM" id="Phobius"/>
    </source>
</evidence>
<comment type="catalytic activity">
    <reaction evidence="3">
        <text>a 1,2-diacyl-sn-glycero-3-phospho-(1D-myo-inositol 4-phosphate) + H2O = a 1,2-diacyl-sn-glycero-3-phospho-(1D-myo-inositol) + phosphate</text>
        <dbReference type="Rhea" id="RHEA:55652"/>
        <dbReference type="ChEBI" id="CHEBI:15377"/>
        <dbReference type="ChEBI" id="CHEBI:43474"/>
        <dbReference type="ChEBI" id="CHEBI:57880"/>
        <dbReference type="ChEBI" id="CHEBI:58178"/>
    </reaction>
    <physiologicalReaction direction="left-to-right" evidence="3">
        <dbReference type="Rhea" id="RHEA:55653"/>
    </physiologicalReaction>
</comment>
<evidence type="ECO:0000256" key="6">
    <source>
        <dbReference type="ARBA" id="ARBA00041911"/>
    </source>
</evidence>
<evidence type="ECO:0000256" key="3">
    <source>
        <dbReference type="ARBA" id="ARBA00036807"/>
    </source>
</evidence>
<dbReference type="PANTHER" id="PTHR45662:SF2">
    <property type="entry name" value="PHOSPHATIDYLINOSITOL-3-PHOSPHATASE SAC1"/>
    <property type="match status" value="1"/>
</dbReference>
<proteinExistence type="predicted"/>
<feature type="transmembrane region" description="Helical" evidence="7">
    <location>
        <begin position="375"/>
        <end position="394"/>
    </location>
</feature>
<organism evidence="9 10">
    <name type="scientific">Steinernema carpocapsae</name>
    <name type="common">Entomopathogenic nematode</name>
    <dbReference type="NCBI Taxonomy" id="34508"/>
    <lineage>
        <taxon>Eukaryota</taxon>
        <taxon>Metazoa</taxon>
        <taxon>Ecdysozoa</taxon>
        <taxon>Nematoda</taxon>
        <taxon>Chromadorea</taxon>
        <taxon>Rhabditida</taxon>
        <taxon>Tylenchina</taxon>
        <taxon>Panagrolaimomorpha</taxon>
        <taxon>Strongyloidoidea</taxon>
        <taxon>Steinernematidae</taxon>
        <taxon>Steinernema</taxon>
    </lineage>
</organism>
<keyword evidence="7" id="KW-0812">Transmembrane</keyword>
<keyword evidence="7" id="KW-0472">Membrane</keyword>
<dbReference type="EMBL" id="AZBU02000002">
    <property type="protein sequence ID" value="TKR94090.1"/>
    <property type="molecule type" value="Genomic_DNA"/>
</dbReference>
<protein>
    <recommendedName>
        <fullName evidence="4">Phosphatidylinositol-3-phosphatase SAC1</fullName>
        <ecNumber evidence="1">3.1.3.64</ecNumber>
    </recommendedName>
    <alternativeName>
        <fullName evidence="6">Phosphatidylinositol-4-phosphate phosphatase</fullName>
    </alternativeName>
    <alternativeName>
        <fullName evidence="5">Suppressor of actin mutations 1-like protein</fullName>
    </alternativeName>
</protein>
<dbReference type="GO" id="GO:0004438">
    <property type="term" value="F:phosphatidylinositol-3-phosphate phosphatase activity"/>
    <property type="evidence" value="ECO:0007669"/>
    <property type="project" value="UniProtKB-EC"/>
</dbReference>
<reference evidence="9 10" key="1">
    <citation type="journal article" date="2015" name="Genome Biol.">
        <title>Comparative genomics of Steinernema reveals deeply conserved gene regulatory networks.</title>
        <authorList>
            <person name="Dillman A.R."/>
            <person name="Macchietto M."/>
            <person name="Porter C.F."/>
            <person name="Rogers A."/>
            <person name="Williams B."/>
            <person name="Antoshechkin I."/>
            <person name="Lee M.M."/>
            <person name="Goodwin Z."/>
            <person name="Lu X."/>
            <person name="Lewis E.E."/>
            <person name="Goodrich-Blair H."/>
            <person name="Stock S.P."/>
            <person name="Adams B.J."/>
            <person name="Sternberg P.W."/>
            <person name="Mortazavi A."/>
        </authorList>
    </citation>
    <scope>NUCLEOTIDE SEQUENCE [LARGE SCALE GENOMIC DNA]</scope>
    <source>
        <strain evidence="9 10">ALL</strain>
    </source>
</reference>
<dbReference type="PANTHER" id="PTHR45662">
    <property type="entry name" value="PHOSPHATIDYLINOSITIDE PHOSPHATASE SAC1"/>
    <property type="match status" value="1"/>
</dbReference>
<evidence type="ECO:0000313" key="9">
    <source>
        <dbReference type="EMBL" id="TKR94090.1"/>
    </source>
</evidence>
<dbReference type="Proteomes" id="UP000298663">
    <property type="component" value="Unassembled WGS sequence"/>
</dbReference>
<evidence type="ECO:0000259" key="8">
    <source>
        <dbReference type="PROSITE" id="PS50275"/>
    </source>
</evidence>
<dbReference type="PROSITE" id="PS50275">
    <property type="entry name" value="SAC"/>
    <property type="match status" value="1"/>
</dbReference>
<gene>
    <name evidence="9" type="ORF">L596_008424</name>
</gene>
<evidence type="ECO:0000256" key="5">
    <source>
        <dbReference type="ARBA" id="ARBA00041396"/>
    </source>
</evidence>
<comment type="catalytic activity">
    <reaction evidence="2">
        <text>a 1,2-diacyl-sn-glycero-3-phospho-(1D-myo-inositol-3-phosphate) + H2O = a 1,2-diacyl-sn-glycero-3-phospho-(1D-myo-inositol) + phosphate</text>
        <dbReference type="Rhea" id="RHEA:12316"/>
        <dbReference type="ChEBI" id="CHEBI:15377"/>
        <dbReference type="ChEBI" id="CHEBI:43474"/>
        <dbReference type="ChEBI" id="CHEBI:57880"/>
        <dbReference type="ChEBI" id="CHEBI:58088"/>
        <dbReference type="EC" id="3.1.3.64"/>
    </reaction>
    <physiologicalReaction direction="left-to-right" evidence="2">
        <dbReference type="Rhea" id="RHEA:12317"/>
    </physiologicalReaction>
</comment>
<dbReference type="OrthoDB" id="405996at2759"/>
<dbReference type="InterPro" id="IPR002013">
    <property type="entry name" value="SAC_dom"/>
</dbReference>
<evidence type="ECO:0000256" key="4">
    <source>
        <dbReference type="ARBA" id="ARBA00040795"/>
    </source>
</evidence>
<comment type="caution">
    <text evidence="9">The sequence shown here is derived from an EMBL/GenBank/DDBJ whole genome shotgun (WGS) entry which is preliminary data.</text>
</comment>
<dbReference type="EC" id="3.1.3.64" evidence="1"/>
<dbReference type="STRING" id="34508.A0A4U5PCQ5"/>
<dbReference type="GO" id="GO:0046856">
    <property type="term" value="P:phosphatidylinositol dephosphorylation"/>
    <property type="evidence" value="ECO:0007669"/>
    <property type="project" value="TreeGrafter"/>
</dbReference>
<dbReference type="Pfam" id="PF02383">
    <property type="entry name" value="Syja_N"/>
    <property type="match status" value="1"/>
</dbReference>
<feature type="domain" description="SAC" evidence="8">
    <location>
        <begin position="1"/>
        <end position="301"/>
    </location>
</feature>
<sequence length="430" mass="49283">MERADERFVWNRYLSSQLIADGRLGKYVLPIMHGFVGIRRAAVNGSTFQLAIISRRSVHRAGVRFFMRGVNSDGHSANYVETEQIVQFDRGSPENRTLTSFVQIRGSIPLYWCQYPNLRWQPMPTMKPNDHQLDAYTKHMKMQRDIYGGKHVIVNLVNQKGREKRIGGELERIIVQANLDYVRYNGFDFHKECHAMNWDRLSVLQDQLTHEIGTFGFFFSSLNNLDQSRMQTGYFRTNCMDCLDRTNVVQAMIAKESLLQQLVFLEILPMGASIDSHTEFHSLFKNLWADNGDECSKQYAGTGALKADFTRIGKRTYGGAMNDGVNALTRYFKNNFYDGYRQDAIDLFLGNFRVDSNKLPDGLEQSIINFDFNGVAILFAIFAAAMIILCLIIAENYTVSLFWLVVLALLMSFIVLNGEEFVNQPKLKVD</sequence>
<keyword evidence="10" id="KW-1185">Reference proteome</keyword>
<keyword evidence="7" id="KW-1133">Transmembrane helix</keyword>
<dbReference type="GO" id="GO:0005783">
    <property type="term" value="C:endoplasmic reticulum"/>
    <property type="evidence" value="ECO:0007669"/>
    <property type="project" value="TreeGrafter"/>
</dbReference>
<dbReference type="GO" id="GO:0043812">
    <property type="term" value="F:phosphatidylinositol-4-phosphate phosphatase activity"/>
    <property type="evidence" value="ECO:0007669"/>
    <property type="project" value="TreeGrafter"/>
</dbReference>
<dbReference type="AlphaFoldDB" id="A0A4U5PCQ5"/>
<accession>A0A4U5PCQ5</accession>
<evidence type="ECO:0000313" key="10">
    <source>
        <dbReference type="Proteomes" id="UP000298663"/>
    </source>
</evidence>
<reference evidence="9 10" key="2">
    <citation type="journal article" date="2019" name="G3 (Bethesda)">
        <title>Hybrid Assembly of the Genome of the Entomopathogenic Nematode Steinernema carpocapsae Identifies the X-Chromosome.</title>
        <authorList>
            <person name="Serra L."/>
            <person name="Macchietto M."/>
            <person name="Macias-Munoz A."/>
            <person name="McGill C.J."/>
            <person name="Rodriguez I.M."/>
            <person name="Rodriguez B."/>
            <person name="Murad R."/>
            <person name="Mortazavi A."/>
        </authorList>
    </citation>
    <scope>NUCLEOTIDE SEQUENCE [LARGE SCALE GENOMIC DNA]</scope>
    <source>
        <strain evidence="9 10">ALL</strain>
    </source>
</reference>
<evidence type="ECO:0000256" key="2">
    <source>
        <dbReference type="ARBA" id="ARBA00036631"/>
    </source>
</evidence>